<sequence length="197" mass="20780">MKCLPLLLSISVLAEAQSFATVPIFVNETGTDIPTRTRTIATRTLIPVGTGNSETTYKYQFIDSTNASLKTMTRTIILSASGFKDIATVVEEECHFTAADSGICVDFAVNDAGVTFSTETETGFKHEIIVPIATTNGVSITQSPTRQTPQPSTDQASPTGSQSTSNPDNAALPTKRNLCGLLGFLSGAIGGVFLILL</sequence>
<feature type="compositionally biased region" description="Polar residues" evidence="1">
    <location>
        <begin position="139"/>
        <end position="168"/>
    </location>
</feature>
<evidence type="ECO:0000256" key="2">
    <source>
        <dbReference type="SAM" id="SignalP"/>
    </source>
</evidence>
<feature type="chain" id="PRO_5006901373" evidence="2">
    <location>
        <begin position="17"/>
        <end position="197"/>
    </location>
</feature>
<name>A0A0W0F189_MONRR</name>
<evidence type="ECO:0000313" key="3">
    <source>
        <dbReference type="EMBL" id="KTB30099.1"/>
    </source>
</evidence>
<dbReference type="Proteomes" id="UP000054988">
    <property type="component" value="Unassembled WGS sequence"/>
</dbReference>
<feature type="region of interest" description="Disordered" evidence="1">
    <location>
        <begin position="139"/>
        <end position="170"/>
    </location>
</feature>
<keyword evidence="2" id="KW-0732">Signal</keyword>
<dbReference type="AlphaFoldDB" id="A0A0W0F189"/>
<accession>A0A0W0F189</accession>
<dbReference type="EMBL" id="LATX01002398">
    <property type="protein sequence ID" value="KTB30099.1"/>
    <property type="molecule type" value="Genomic_DNA"/>
</dbReference>
<protein>
    <submittedName>
        <fullName evidence="3">Uncharacterized protein</fullName>
    </submittedName>
</protein>
<feature type="signal peptide" evidence="2">
    <location>
        <begin position="1"/>
        <end position="16"/>
    </location>
</feature>
<gene>
    <name evidence="3" type="ORF">WG66_17315</name>
</gene>
<organism evidence="3 4">
    <name type="scientific">Moniliophthora roreri</name>
    <name type="common">Frosty pod rot fungus</name>
    <name type="synonym">Monilia roreri</name>
    <dbReference type="NCBI Taxonomy" id="221103"/>
    <lineage>
        <taxon>Eukaryota</taxon>
        <taxon>Fungi</taxon>
        <taxon>Dikarya</taxon>
        <taxon>Basidiomycota</taxon>
        <taxon>Agaricomycotina</taxon>
        <taxon>Agaricomycetes</taxon>
        <taxon>Agaricomycetidae</taxon>
        <taxon>Agaricales</taxon>
        <taxon>Marasmiineae</taxon>
        <taxon>Marasmiaceae</taxon>
        <taxon>Moniliophthora</taxon>
    </lineage>
</organism>
<comment type="caution">
    <text evidence="3">The sequence shown here is derived from an EMBL/GenBank/DDBJ whole genome shotgun (WGS) entry which is preliminary data.</text>
</comment>
<evidence type="ECO:0000256" key="1">
    <source>
        <dbReference type="SAM" id="MobiDB-lite"/>
    </source>
</evidence>
<evidence type="ECO:0000313" key="4">
    <source>
        <dbReference type="Proteomes" id="UP000054988"/>
    </source>
</evidence>
<reference evidence="3 4" key="1">
    <citation type="submission" date="2015-12" db="EMBL/GenBank/DDBJ databases">
        <title>Draft genome sequence of Moniliophthora roreri, the causal agent of frosty pod rot of cacao.</title>
        <authorList>
            <person name="Aime M.C."/>
            <person name="Diaz-Valderrama J.R."/>
            <person name="Kijpornyongpan T."/>
            <person name="Phillips-Mora W."/>
        </authorList>
    </citation>
    <scope>NUCLEOTIDE SEQUENCE [LARGE SCALE GENOMIC DNA]</scope>
    <source>
        <strain evidence="3 4">MCA 2952</strain>
    </source>
</reference>
<proteinExistence type="predicted"/>